<evidence type="ECO:0000259" key="10">
    <source>
        <dbReference type="SMART" id="SM01071"/>
    </source>
</evidence>
<dbReference type="InterPro" id="IPR013873">
    <property type="entry name" value="Cdc37_C"/>
</dbReference>
<dbReference type="Proteomes" id="UP000018468">
    <property type="component" value="Linkage group LG6"/>
</dbReference>
<dbReference type="FunFam" id="1.20.58.610:FF:000001">
    <property type="entry name" value="Hsp90 co-chaperone Cdc37-like 1"/>
    <property type="match status" value="1"/>
</dbReference>
<dbReference type="SMART" id="SM01071">
    <property type="entry name" value="CDC37_N"/>
    <property type="match status" value="1"/>
</dbReference>
<reference evidence="11" key="3">
    <citation type="submission" date="2025-09" db="UniProtKB">
        <authorList>
            <consortium name="Ensembl"/>
        </authorList>
    </citation>
    <scope>IDENTIFICATION</scope>
</reference>
<dbReference type="HOGENOM" id="CLU_046495_0_0_1"/>
<dbReference type="RefSeq" id="XP_006631546.1">
    <property type="nucleotide sequence ID" value="XM_006631483.3"/>
</dbReference>
<evidence type="ECO:0000256" key="6">
    <source>
        <dbReference type="SAM" id="Coils"/>
    </source>
</evidence>
<dbReference type="STRING" id="7918.ENSLOCP00000009156"/>
<comment type="function">
    <text evidence="5">Co-chaperone that binds to numerous kinases and promotes their interaction with the Hsp90 complex, resulting in stabilization and promotion of their activity.</text>
</comment>
<keyword evidence="4 5" id="KW-0963">Cytoplasm</keyword>
<evidence type="ECO:0000259" key="9">
    <source>
        <dbReference type="SMART" id="SM01070"/>
    </source>
</evidence>
<dbReference type="PANTHER" id="PTHR12800">
    <property type="entry name" value="CDC37-RELATED"/>
    <property type="match status" value="1"/>
</dbReference>
<dbReference type="GO" id="GO:0006457">
    <property type="term" value="P:protein folding"/>
    <property type="evidence" value="ECO:0000318"/>
    <property type="project" value="GO_Central"/>
</dbReference>
<dbReference type="CTD" id="11140"/>
<feature type="region of interest" description="Disordered" evidence="7">
    <location>
        <begin position="129"/>
        <end position="152"/>
    </location>
</feature>
<dbReference type="SUPFAM" id="SSF101391">
    <property type="entry name" value="Hsp90 co-chaperone CDC37"/>
    <property type="match status" value="1"/>
</dbReference>
<dbReference type="GO" id="GO:0031072">
    <property type="term" value="F:heat shock protein binding"/>
    <property type="evidence" value="ECO:0000318"/>
    <property type="project" value="GO_Central"/>
</dbReference>
<feature type="compositionally biased region" description="Basic and acidic residues" evidence="7">
    <location>
        <begin position="365"/>
        <end position="376"/>
    </location>
</feature>
<dbReference type="InParanoid" id="W5ML97"/>
<comment type="subunit">
    <text evidence="5">Forms a complex with Hsp90.</text>
</comment>
<evidence type="ECO:0000256" key="4">
    <source>
        <dbReference type="ARBA" id="ARBA00022490"/>
    </source>
</evidence>
<dbReference type="Gene3D" id="6.10.140.250">
    <property type="match status" value="1"/>
</dbReference>
<feature type="coiled-coil region" evidence="6">
    <location>
        <begin position="42"/>
        <end position="112"/>
    </location>
</feature>
<dbReference type="EMBL" id="AHAT01007673">
    <property type="status" value="NOT_ANNOTATED_CDS"/>
    <property type="molecule type" value="Genomic_DNA"/>
</dbReference>
<dbReference type="PANTHER" id="PTHR12800:SF3">
    <property type="entry name" value="HSP90 CO-CHAPERONE CDC37"/>
    <property type="match status" value="1"/>
</dbReference>
<keyword evidence="12" id="KW-1185">Reference proteome</keyword>
<dbReference type="RefSeq" id="XP_015204747.1">
    <property type="nucleotide sequence ID" value="XM_015349261.2"/>
</dbReference>
<dbReference type="KEGG" id="loc:102698413"/>
<organism evidence="11 12">
    <name type="scientific">Lepisosteus oculatus</name>
    <name type="common">Spotted gar</name>
    <dbReference type="NCBI Taxonomy" id="7918"/>
    <lineage>
        <taxon>Eukaryota</taxon>
        <taxon>Metazoa</taxon>
        <taxon>Chordata</taxon>
        <taxon>Craniata</taxon>
        <taxon>Vertebrata</taxon>
        <taxon>Euteleostomi</taxon>
        <taxon>Actinopterygii</taxon>
        <taxon>Neopterygii</taxon>
        <taxon>Holostei</taxon>
        <taxon>Semionotiformes</taxon>
        <taxon>Lepisosteidae</taxon>
        <taxon>Lepisosteus</taxon>
    </lineage>
</organism>
<dbReference type="InterPro" id="IPR013855">
    <property type="entry name" value="Cdc37_N_dom"/>
</dbReference>
<reference evidence="12" key="1">
    <citation type="submission" date="2011-12" db="EMBL/GenBank/DDBJ databases">
        <title>The Draft Genome of Lepisosteus oculatus.</title>
        <authorList>
            <consortium name="The Broad Institute Genome Assembly &amp; Analysis Group"/>
            <consortium name="Computational R&amp;D Group"/>
            <consortium name="and Sequencing Platform"/>
            <person name="Di Palma F."/>
            <person name="Alfoldi J."/>
            <person name="Johnson J."/>
            <person name="Berlin A."/>
            <person name="Gnerre S."/>
            <person name="Jaffe D."/>
            <person name="MacCallum I."/>
            <person name="Young S."/>
            <person name="Walker B.J."/>
            <person name="Lander E.S."/>
            <person name="Lindblad-Toh K."/>
        </authorList>
    </citation>
    <scope>NUCLEOTIDE SEQUENCE [LARGE SCALE GENOMIC DNA]</scope>
</reference>
<dbReference type="Gene3D" id="1.20.58.610">
    <property type="entry name" value="Cdc37, Hsp90 binding domain"/>
    <property type="match status" value="1"/>
</dbReference>
<evidence type="ECO:0000256" key="7">
    <source>
        <dbReference type="SAM" id="MobiDB-lite"/>
    </source>
</evidence>
<dbReference type="eggNOG" id="KOG2260">
    <property type="taxonomic scope" value="Eukaryota"/>
</dbReference>
<protein>
    <recommendedName>
        <fullName evidence="3 5">Hsp90 co-chaperone Cdc37</fullName>
    </recommendedName>
    <alternativeName>
        <fullName evidence="5">Hsp90 chaperone protein kinase-targeting subunit</fullName>
    </alternativeName>
</protein>
<evidence type="ECO:0000313" key="12">
    <source>
        <dbReference type="Proteomes" id="UP000018468"/>
    </source>
</evidence>
<dbReference type="GO" id="GO:0005737">
    <property type="term" value="C:cytoplasm"/>
    <property type="evidence" value="ECO:0000318"/>
    <property type="project" value="GO_Central"/>
</dbReference>
<feature type="domain" description="Cdc37 N-terminal" evidence="10">
    <location>
        <begin position="3"/>
        <end position="131"/>
    </location>
</feature>
<name>W5ML97_LEPOC</name>
<comment type="subcellular location">
    <subcellularLocation>
        <location evidence="1 5">Cytoplasm</location>
    </subcellularLocation>
</comment>
<dbReference type="Pfam" id="PF03234">
    <property type="entry name" value="CDC37_N"/>
    <property type="match status" value="1"/>
</dbReference>
<evidence type="ECO:0000256" key="1">
    <source>
        <dbReference type="ARBA" id="ARBA00004496"/>
    </source>
</evidence>
<dbReference type="OrthoDB" id="440202at2759"/>
<dbReference type="OMA" id="AEQCIII"/>
<evidence type="ECO:0000259" key="8">
    <source>
        <dbReference type="SMART" id="SM01069"/>
    </source>
</evidence>
<feature type="domain" description="Cdc37 C-terminal" evidence="8">
    <location>
        <begin position="289"/>
        <end position="376"/>
    </location>
</feature>
<feature type="domain" description="Cdc37 Hsp90 binding" evidence="9">
    <location>
        <begin position="124"/>
        <end position="285"/>
    </location>
</feature>
<evidence type="ECO:0000313" key="11">
    <source>
        <dbReference type="Ensembl" id="ENSLOCP00000009156.1"/>
    </source>
</evidence>
<dbReference type="InterPro" id="IPR013874">
    <property type="entry name" value="Cdc37_Hsp90-bd"/>
</dbReference>
<feature type="compositionally biased region" description="Basic and acidic residues" evidence="7">
    <location>
        <begin position="136"/>
        <end position="152"/>
    </location>
</feature>
<proteinExistence type="inferred from homology"/>
<evidence type="ECO:0000256" key="2">
    <source>
        <dbReference type="ARBA" id="ARBA00006222"/>
    </source>
</evidence>
<dbReference type="InterPro" id="IPR004918">
    <property type="entry name" value="Cdc37"/>
</dbReference>
<dbReference type="Pfam" id="PF08564">
    <property type="entry name" value="CDC37_C"/>
    <property type="match status" value="1"/>
</dbReference>
<dbReference type="Pfam" id="PF08565">
    <property type="entry name" value="CDC37_M"/>
    <property type="match status" value="1"/>
</dbReference>
<keyword evidence="5" id="KW-0143">Chaperone</keyword>
<feature type="region of interest" description="Disordered" evidence="7">
    <location>
        <begin position="344"/>
        <end position="376"/>
    </location>
</feature>
<reference evidence="11" key="2">
    <citation type="submission" date="2025-08" db="UniProtKB">
        <authorList>
            <consortium name="Ensembl"/>
        </authorList>
    </citation>
    <scope>IDENTIFICATION</scope>
</reference>
<dbReference type="GO" id="GO:0050821">
    <property type="term" value="P:protein stabilization"/>
    <property type="evidence" value="ECO:0000318"/>
    <property type="project" value="GO_Central"/>
</dbReference>
<dbReference type="GO" id="GO:0051082">
    <property type="term" value="F:unfolded protein binding"/>
    <property type="evidence" value="ECO:0000318"/>
    <property type="project" value="GO_Central"/>
</dbReference>
<dbReference type="GeneID" id="102698413"/>
<dbReference type="Bgee" id="ENSLOCG00000007552">
    <property type="expression patterns" value="Expressed in brain and 13 other cell types or tissues"/>
</dbReference>
<comment type="similarity">
    <text evidence="2 5">Belongs to the CDC37 family.</text>
</comment>
<accession>W5ML97</accession>
<dbReference type="SMART" id="SM01069">
    <property type="entry name" value="CDC37_C"/>
    <property type="match status" value="1"/>
</dbReference>
<evidence type="ECO:0000256" key="5">
    <source>
        <dbReference type="RuleBase" id="RU369110"/>
    </source>
</evidence>
<sequence length="376" mass="44827">MTTIDYSVWDHIEVSDDEDDTHPNIDTPSLFRWRHQARVERMEQFQKKREEMEKGLTESKRKTAELQKKIRELEISGTDDAKAELPKLQAEEQQLRKEEKKWEKKLDEHRREEKKQPWNVDTLSREGFSKSVLNVKPEHKEETEEEKEQKHKTFVEKYEKQIKHFGMLRRWDDSQKYLSDNPHLVCEETANYLVIMCIDLEVEEKHALMEQVAHQTIVMQFILELAKSLKVDPRGCFRQFFTKIKTADQQYQDAFNDELEAFKERVRGRAKIRIEKAMKEFEEEERQKRLGPGGLDPVEVYDTLPLEMQKCFDEKDIQLLQDVISKMDPTEAKHHMQRCIDSGLWVPNSRTEGAEKAEEEEPVYEEAKKEAEEEKK</sequence>
<dbReference type="AlphaFoldDB" id="W5ML97"/>
<dbReference type="Ensembl" id="ENSLOCT00000009167.1">
    <property type="protein sequence ID" value="ENSLOCP00000009156.1"/>
    <property type="gene ID" value="ENSLOCG00000007552.1"/>
</dbReference>
<dbReference type="GO" id="GO:0051087">
    <property type="term" value="F:protein-folding chaperone binding"/>
    <property type="evidence" value="ECO:0000318"/>
    <property type="project" value="GO_Central"/>
</dbReference>
<dbReference type="GeneTree" id="ENSGT00390000013443"/>
<dbReference type="InterPro" id="IPR038189">
    <property type="entry name" value="Cdc37_Hsp90-bd_sf"/>
</dbReference>
<dbReference type="SMART" id="SM01070">
    <property type="entry name" value="CDC37_M"/>
    <property type="match status" value="1"/>
</dbReference>
<keyword evidence="6" id="KW-0175">Coiled coil</keyword>
<dbReference type="GO" id="GO:0019901">
    <property type="term" value="F:protein kinase binding"/>
    <property type="evidence" value="ECO:0007669"/>
    <property type="project" value="UniProtKB-UniRule"/>
</dbReference>
<evidence type="ECO:0000256" key="3">
    <source>
        <dbReference type="ARBA" id="ARBA00020496"/>
    </source>
</evidence>